<gene>
    <name evidence="2" type="ORF">CS022_04045</name>
</gene>
<proteinExistence type="predicted"/>
<dbReference type="AlphaFoldDB" id="A0A4Q0YSP8"/>
<dbReference type="InterPro" id="IPR036928">
    <property type="entry name" value="AS_sf"/>
</dbReference>
<reference evidence="2 3" key="1">
    <citation type="submission" date="2017-10" db="EMBL/GenBank/DDBJ databases">
        <title>Nyctiphanis sp. nov., isolated from the stomach of the euphausiid Nyctiphanes simplex (Hansen, 1911) in the Gulf of California.</title>
        <authorList>
            <person name="Gomez-Gil B."/>
            <person name="Aguilar-Mendez M."/>
            <person name="Lopez-Cortes A."/>
            <person name="Gomez-Gutierrez J."/>
            <person name="Roque A."/>
            <person name="Lang E."/>
            <person name="Gonzalez-Castillo A."/>
        </authorList>
    </citation>
    <scope>NUCLEOTIDE SEQUENCE [LARGE SCALE GENOMIC DNA]</scope>
    <source>
        <strain evidence="2 3">CAIM 600</strain>
    </source>
</reference>
<accession>A0A4Q0YSP8</accession>
<dbReference type="PANTHER" id="PTHR46310:SF7">
    <property type="entry name" value="AMIDASE 1"/>
    <property type="match status" value="1"/>
</dbReference>
<dbReference type="SUPFAM" id="SSF75304">
    <property type="entry name" value="Amidase signature (AS) enzymes"/>
    <property type="match status" value="1"/>
</dbReference>
<evidence type="ECO:0000313" key="3">
    <source>
        <dbReference type="Proteomes" id="UP000290287"/>
    </source>
</evidence>
<comment type="caution">
    <text evidence="2">The sequence shown here is derived from an EMBL/GenBank/DDBJ whole genome shotgun (WGS) entry which is preliminary data.</text>
</comment>
<keyword evidence="3" id="KW-1185">Reference proteome</keyword>
<evidence type="ECO:0000259" key="1">
    <source>
        <dbReference type="Pfam" id="PF01425"/>
    </source>
</evidence>
<protein>
    <recommendedName>
        <fullName evidence="1">Amidase domain-containing protein</fullName>
    </recommendedName>
</protein>
<organism evidence="2 3">
    <name type="scientific">Veronia nyctiphanis</name>
    <dbReference type="NCBI Taxonomy" id="1278244"/>
    <lineage>
        <taxon>Bacteria</taxon>
        <taxon>Pseudomonadati</taxon>
        <taxon>Pseudomonadota</taxon>
        <taxon>Gammaproteobacteria</taxon>
        <taxon>Vibrionales</taxon>
        <taxon>Vibrionaceae</taxon>
        <taxon>Veronia</taxon>
    </lineage>
</organism>
<dbReference type="Proteomes" id="UP000290287">
    <property type="component" value="Unassembled WGS sequence"/>
</dbReference>
<sequence>MIGDNFLVAAFERQDVPNGIFSKQKMVVSDHINVREHVSGIGIPAWSENAQKSDVDASIVTQLMASGMVMIGKGQVDDFGVSISGKNAFYSDLRNPINRKCRVGGASSGIAVAVASGKATLGVGNASNGGVTVPAAYCNLYGYRPTPGMLDMLGVKPLSATFDSVGFMSKSIPLLQQVFEKCSGPRQMLALSGIQYATNLFKSLLTEEQQNKVSEKLTSVNCPLEENTSLSKILLTQSAQIHAVIMGREVEMEYGEWLDSHKPSLDEETQQYLDSIRGFDFKELVEAKKKKAVFSETLCSIFKSGELLMVPTMPGTAPPRTGDLAESYFQNQKRLIAIGEVAGLPQLTIPFLQIDEFPFGISLLAQPNEDKLLFDAAMRWF</sequence>
<evidence type="ECO:0000313" key="2">
    <source>
        <dbReference type="EMBL" id="RXJ74242.1"/>
    </source>
</evidence>
<feature type="domain" description="Amidase" evidence="1">
    <location>
        <begin position="27"/>
        <end position="187"/>
    </location>
</feature>
<dbReference type="Gene3D" id="3.90.1300.10">
    <property type="entry name" value="Amidase signature (AS) domain"/>
    <property type="match status" value="1"/>
</dbReference>
<dbReference type="PANTHER" id="PTHR46310">
    <property type="entry name" value="AMIDASE 1"/>
    <property type="match status" value="1"/>
</dbReference>
<name>A0A4Q0YSP8_9GAMM</name>
<dbReference type="InterPro" id="IPR023631">
    <property type="entry name" value="Amidase_dom"/>
</dbReference>
<dbReference type="EMBL" id="PEIB01000003">
    <property type="protein sequence ID" value="RXJ74242.1"/>
    <property type="molecule type" value="Genomic_DNA"/>
</dbReference>
<dbReference type="Pfam" id="PF01425">
    <property type="entry name" value="Amidase"/>
    <property type="match status" value="1"/>
</dbReference>
<dbReference type="OrthoDB" id="8872210at2"/>
<dbReference type="RefSeq" id="WP_129121204.1">
    <property type="nucleotide sequence ID" value="NZ_PEIB01000003.1"/>
</dbReference>